<evidence type="ECO:0000256" key="1">
    <source>
        <dbReference type="SAM" id="MobiDB-lite"/>
    </source>
</evidence>
<dbReference type="InterPro" id="IPR027417">
    <property type="entry name" value="P-loop_NTPase"/>
</dbReference>
<evidence type="ECO:0000313" key="3">
    <source>
        <dbReference type="Proteomes" id="UP000326924"/>
    </source>
</evidence>
<evidence type="ECO:0000313" key="2">
    <source>
        <dbReference type="EMBL" id="KAA8910162.1"/>
    </source>
</evidence>
<accession>A0A5J5F1Z5</accession>
<reference evidence="2 3" key="1">
    <citation type="submission" date="2019-09" db="EMBL/GenBank/DDBJ databases">
        <title>Draft genome of the ectomycorrhizal ascomycete Sphaerosporella brunnea.</title>
        <authorList>
            <consortium name="DOE Joint Genome Institute"/>
            <person name="Benucci G.M."/>
            <person name="Marozzi G."/>
            <person name="Antonielli L."/>
            <person name="Sanchez S."/>
            <person name="Marco P."/>
            <person name="Wang X."/>
            <person name="Falini L.B."/>
            <person name="Barry K."/>
            <person name="Haridas S."/>
            <person name="Lipzen A."/>
            <person name="Labutti K."/>
            <person name="Grigoriev I.V."/>
            <person name="Murat C."/>
            <person name="Martin F."/>
            <person name="Albertini E."/>
            <person name="Donnini D."/>
            <person name="Bonito G."/>
        </authorList>
    </citation>
    <scope>NUCLEOTIDE SEQUENCE [LARGE SCALE GENOMIC DNA]</scope>
    <source>
        <strain evidence="2 3">Sb_GMNB300</strain>
    </source>
</reference>
<dbReference type="AlphaFoldDB" id="A0A5J5F1Z5"/>
<dbReference type="SUPFAM" id="SSF52540">
    <property type="entry name" value="P-loop containing nucleoside triphosphate hydrolases"/>
    <property type="match status" value="1"/>
</dbReference>
<comment type="caution">
    <text evidence="2">The sequence shown here is derived from an EMBL/GenBank/DDBJ whole genome shotgun (WGS) entry which is preliminary data.</text>
</comment>
<gene>
    <name evidence="2" type="ORF">FN846DRAFT_888556</name>
</gene>
<feature type="region of interest" description="Disordered" evidence="1">
    <location>
        <begin position="304"/>
        <end position="331"/>
    </location>
</feature>
<proteinExistence type="predicted"/>
<sequence length="593" mass="64378">MPTAKKICKVCAKSGSAANNSRHMRLVSAKRSLMESCLELTNEQQHHMYLCEEHDEYIRAVAYVNESSAMLECGCRFQLKIGRAAGWWKKLSTARQALDRKRAEAVQADMSDEGELLGDDDDAADRDMAGLAAQHALLGDDDDAADRDMAGLAAQNEPLGDEADAGRPADNELLADEADAGRPAHNELLADEADAGRPADNELLPDEAHVVEFDEDFADFTGALVDTDSEEAENDGIAALPEPLVVAGTEGELDENDKFTALLAKLDVVDDKADAQSRVRPRAYGSLPAMGAYGGNSTLPARFLRLDGPGDSEDRQRQLQQQEDAVPADEGTQEIATWDKALLGRRVTSIACIRQLQEDKTIGWIPGSREIAYGANEVCTFDAVCVIEEFAPRMASLLADRDAKQPLMLFLRGQSGAGKTWLMRKLLEPLEGAQISITSIEGGAAIRTIPATKVNGPSVKLTKRLLDDVARWSKTAKTSANASSSRAVVAYRINGLLLIDMPGGEVVDDRPRETSMINATNMEVLATLDDFQKTGKVSTTYLNNRAVKLISKTLKVPRVRVVVATVLRDTDASNTKALSPLKDRFQGQRSQQL</sequence>
<organism evidence="2 3">
    <name type="scientific">Sphaerosporella brunnea</name>
    <dbReference type="NCBI Taxonomy" id="1250544"/>
    <lineage>
        <taxon>Eukaryota</taxon>
        <taxon>Fungi</taxon>
        <taxon>Dikarya</taxon>
        <taxon>Ascomycota</taxon>
        <taxon>Pezizomycotina</taxon>
        <taxon>Pezizomycetes</taxon>
        <taxon>Pezizales</taxon>
        <taxon>Pyronemataceae</taxon>
        <taxon>Sphaerosporella</taxon>
    </lineage>
</organism>
<dbReference type="EMBL" id="VXIS01000049">
    <property type="protein sequence ID" value="KAA8910162.1"/>
    <property type="molecule type" value="Genomic_DNA"/>
</dbReference>
<name>A0A5J5F1Z5_9PEZI</name>
<dbReference type="InParanoid" id="A0A5J5F1Z5"/>
<protein>
    <submittedName>
        <fullName evidence="2">Uncharacterized protein</fullName>
    </submittedName>
</protein>
<dbReference type="Proteomes" id="UP000326924">
    <property type="component" value="Unassembled WGS sequence"/>
</dbReference>
<keyword evidence="3" id="KW-1185">Reference proteome</keyword>